<reference evidence="1 2" key="1">
    <citation type="journal article" date="2013" name="Genome Announc.">
        <title>Complete genome sequence of Clostridium stercorarium subsp. stercorarium strain DSM 8532, a thermophilic degrader of plant cell wall fibers.</title>
        <authorList>
            <person name="Poehlein A."/>
            <person name="Zverlov V.V."/>
            <person name="Daniel R."/>
            <person name="Schwarz W.H."/>
            <person name="Liebl W."/>
        </authorList>
    </citation>
    <scope>NUCLEOTIDE SEQUENCE [LARGE SCALE GENOMIC DNA]</scope>
    <source>
        <strain evidence="2">ATCC 35414 / DSM 8532 / NCIMB 11754</strain>
    </source>
</reference>
<dbReference type="STRING" id="1121335.Cst_c00800"/>
<dbReference type="Proteomes" id="UP000011220">
    <property type="component" value="Chromosome"/>
</dbReference>
<dbReference type="KEGG" id="csd:Clst_0075"/>
<evidence type="ECO:0000313" key="1">
    <source>
        <dbReference type="EMBL" id="AGC67111.1"/>
    </source>
</evidence>
<evidence type="ECO:0000313" key="2">
    <source>
        <dbReference type="Proteomes" id="UP000011220"/>
    </source>
</evidence>
<keyword evidence="2" id="KW-1185">Reference proteome</keyword>
<proteinExistence type="predicted"/>
<gene>
    <name evidence="1" type="ordered locus">Cst_c00800</name>
</gene>
<organism evidence="1 2">
    <name type="scientific">Thermoclostridium stercorarium (strain ATCC 35414 / DSM 8532 / NCIMB 11754)</name>
    <name type="common">Clostridium stercorarium</name>
    <dbReference type="NCBI Taxonomy" id="1121335"/>
    <lineage>
        <taxon>Bacteria</taxon>
        <taxon>Bacillati</taxon>
        <taxon>Bacillota</taxon>
        <taxon>Clostridia</taxon>
        <taxon>Eubacteriales</taxon>
        <taxon>Oscillospiraceae</taxon>
        <taxon>Thermoclostridium</taxon>
    </lineage>
</organism>
<dbReference type="KEGG" id="css:Cst_c00800"/>
<protein>
    <submittedName>
        <fullName evidence="1">Uncharacterized protein</fullName>
    </submittedName>
</protein>
<name>L7VKW6_THES1</name>
<sequence>MLIILFQKMIFPWHRHRLTETPFLMSRSYKAVSFLKAKRGYRLKIA</sequence>
<dbReference type="AlphaFoldDB" id="L7VKW6"/>
<accession>L7VKW6</accession>
<dbReference type="EMBL" id="CP004044">
    <property type="protein sequence ID" value="AGC67111.1"/>
    <property type="molecule type" value="Genomic_DNA"/>
</dbReference>